<accession>A0AAN1BLK1</accession>
<geneLocation type="plasmid" evidence="3">
    <name>pretnxc12d</name>
</geneLocation>
<proteinExistence type="predicted"/>
<organism evidence="2 3">
    <name type="scientific">Rhizobium etli</name>
    <dbReference type="NCBI Taxonomy" id="29449"/>
    <lineage>
        <taxon>Bacteria</taxon>
        <taxon>Pseudomonadati</taxon>
        <taxon>Pseudomonadota</taxon>
        <taxon>Alphaproteobacteria</taxon>
        <taxon>Hyphomicrobiales</taxon>
        <taxon>Rhizobiaceae</taxon>
        <taxon>Rhizobium/Agrobacterium group</taxon>
        <taxon>Rhizobium</taxon>
    </lineage>
</organism>
<dbReference type="Gene3D" id="2.60.120.200">
    <property type="match status" value="1"/>
</dbReference>
<dbReference type="AlphaFoldDB" id="A0AAN1BLK1"/>
<evidence type="ECO:0000259" key="1">
    <source>
        <dbReference type="Pfam" id="PF20254"/>
    </source>
</evidence>
<dbReference type="EC" id="3.5.1.56" evidence="2"/>
<dbReference type="GO" id="GO:0050116">
    <property type="term" value="F:N,N-dimethylformamidase activity"/>
    <property type="evidence" value="ECO:0007669"/>
    <property type="project" value="UniProtKB-EC"/>
</dbReference>
<evidence type="ECO:0000313" key="3">
    <source>
        <dbReference type="Proteomes" id="UP000194159"/>
    </source>
</evidence>
<dbReference type="SUPFAM" id="SSF49899">
    <property type="entry name" value="Concanavalin A-like lectins/glucanases"/>
    <property type="match status" value="1"/>
</dbReference>
<dbReference type="Proteomes" id="UP000194159">
    <property type="component" value="Plasmid pRetNXC12d"/>
</dbReference>
<dbReference type="Pfam" id="PF20254">
    <property type="entry name" value="DMFA2_C"/>
    <property type="match status" value="1"/>
</dbReference>
<feature type="domain" description="N,N-dimethylformamidase beta subunit-like C-terminal" evidence="1">
    <location>
        <begin position="255"/>
        <end position="704"/>
    </location>
</feature>
<keyword evidence="2" id="KW-0614">Plasmid</keyword>
<name>A0AAN1BLK1_RHIET</name>
<protein>
    <submittedName>
        <fullName evidence="2">N,N-dimethylformamidase beta subunit protein</fullName>
        <ecNumber evidence="2">3.5.1.56</ecNumber>
    </submittedName>
</protein>
<gene>
    <name evidence="2" type="ORF">NXC12_PD00181</name>
</gene>
<dbReference type="InterPro" id="IPR046540">
    <property type="entry name" value="DMFA2_C"/>
</dbReference>
<dbReference type="EMBL" id="CP020910">
    <property type="protein sequence ID" value="ARQ13282.1"/>
    <property type="molecule type" value="Genomic_DNA"/>
</dbReference>
<dbReference type="InterPro" id="IPR013320">
    <property type="entry name" value="ConA-like_dom_sf"/>
</dbReference>
<keyword evidence="2" id="KW-0378">Hydrolase</keyword>
<reference evidence="2 3" key="1">
    <citation type="submission" date="2017-04" db="EMBL/GenBank/DDBJ databases">
        <title>Complete genome sequences of Rhizobium genomic linages associated to common bean (phaseolus vulgaris).</title>
        <authorList>
            <person name="Santamaria R.I."/>
            <person name="Bustos P."/>
            <person name="Perez-Carrascal O."/>
            <person name="Martinez-Flores I."/>
            <person name="Juarez S."/>
            <person name="Lozano L."/>
            <person name="Miranda F."/>
            <person name="Vinuesa P."/>
            <person name="Martinez-Romero E."/>
            <person name="Cevallos M.A."/>
            <person name="Romero D."/>
            <person name="Davila G."/>
            <person name="Gonzalez V."/>
        </authorList>
    </citation>
    <scope>NUCLEOTIDE SEQUENCE [LARGE SCALE GENOMIC DNA]</scope>
    <source>
        <strain evidence="2 3">NXC12</strain>
        <plasmid evidence="3">pretnxc12d</plasmid>
    </source>
</reference>
<sequence length="731" mass="79361">MDVFEAGLVRLIHGDRNPAGPGFKIESVHSELAGAYPGKIQVLRPGSYIRIGPDERLDLCDSFTMHLWIWPTTPEKEVQTLIARVSECGSGYALRLERGRLSLHRDGELQPLAILERPVERNTWYSVAAVFNAATGETRLRLRPVSAIAAELADGARTIVPGIKSLAGGGELLIAAEQVREAGETIASHFYNGKIDSPSMYDRPLSDEELAALEAGGTILEGAVAAWDFSSDISSSVVTDLSINGLHGRTVQKPTRAMTGWNWDATQPGWMHAPEQYGAIHFHDDDLEDAGWQPSVHWTVPDDLPSGIYAVHLQAGMEEDYVPFIVIPSSDRPKATIAFLAPTFSYLAYANNQAETAGMSAGFSSLGASGGMQASYPSTKHDKYIVENRLRSLYNLHSDGSVVAHSSWMRPVLTMRPDYRAPLLNKGEGSPKQLGADLHLIDWLHEHGYKFDVITDDVLHTQGAALLKPYRVVITGSHCEYWSYQTIRAMQDYLSAGGRLMYLGGNGMDGVVQLDPENGQSIEIRRGPVSHAYDTQPGEEHLSSTGEFGGRGAWTARGIPARSWLGLGFTAQSTDSGRPYQRQPDSFTPSASWVFDGIPADELIGDTPALVNSYGAAGFEIDCANYELGTPARTLVLATATGFSSYWQHFDKDGIWTTPIGSDSVLPPHVRADITLLEYPNGGAVFSVGSISWSSCLSYNGYDNAVSRVTQNVLDRFVLGDGGSVTVPNAV</sequence>
<dbReference type="Pfam" id="PF13385">
    <property type="entry name" value="Laminin_G_3"/>
    <property type="match status" value="1"/>
</dbReference>
<evidence type="ECO:0000313" key="2">
    <source>
        <dbReference type="EMBL" id="ARQ13282.1"/>
    </source>
</evidence>